<feature type="region of interest" description="Disordered" evidence="1">
    <location>
        <begin position="1"/>
        <end position="21"/>
    </location>
</feature>
<accession>A0AAX4PJ03</accession>
<evidence type="ECO:0000313" key="2">
    <source>
        <dbReference type="EMBL" id="WZN66015.1"/>
    </source>
</evidence>
<reference evidence="2 3" key="1">
    <citation type="submission" date="2024-03" db="EMBL/GenBank/DDBJ databases">
        <title>Complete genome sequence of the green alga Chloropicon roscoffensis RCC1871.</title>
        <authorList>
            <person name="Lemieux C."/>
            <person name="Pombert J.-F."/>
            <person name="Otis C."/>
            <person name="Turmel M."/>
        </authorList>
    </citation>
    <scope>NUCLEOTIDE SEQUENCE [LARGE SCALE GENOMIC DNA]</scope>
    <source>
        <strain evidence="2 3">RCC1871</strain>
    </source>
</reference>
<evidence type="ECO:0000313" key="3">
    <source>
        <dbReference type="Proteomes" id="UP001472866"/>
    </source>
</evidence>
<sequence>MTIEEEGQEEPGHGMSPEAMRAVASAPFSRVRDNLIGVLQQGFEQIESAGFDSQEMEDDWNKYKLDVEDFFRNASPNDPRFREKLREMTTKFAKGTN</sequence>
<name>A0AAX4PJ03_9CHLO</name>
<protein>
    <submittedName>
        <fullName evidence="2">Uncharacterized protein</fullName>
    </submittedName>
</protein>
<proteinExistence type="predicted"/>
<dbReference type="Proteomes" id="UP001472866">
    <property type="component" value="Chromosome 14"/>
</dbReference>
<evidence type="ECO:0000256" key="1">
    <source>
        <dbReference type="SAM" id="MobiDB-lite"/>
    </source>
</evidence>
<dbReference type="AlphaFoldDB" id="A0AAX4PJ03"/>
<organism evidence="2 3">
    <name type="scientific">Chloropicon roscoffensis</name>
    <dbReference type="NCBI Taxonomy" id="1461544"/>
    <lineage>
        <taxon>Eukaryota</taxon>
        <taxon>Viridiplantae</taxon>
        <taxon>Chlorophyta</taxon>
        <taxon>Chloropicophyceae</taxon>
        <taxon>Chloropicales</taxon>
        <taxon>Chloropicaceae</taxon>
        <taxon>Chloropicon</taxon>
    </lineage>
</organism>
<gene>
    <name evidence="2" type="ORF">HKI87_14g75780</name>
</gene>
<keyword evidence="3" id="KW-1185">Reference proteome</keyword>
<dbReference type="EMBL" id="CP151514">
    <property type="protein sequence ID" value="WZN66015.1"/>
    <property type="molecule type" value="Genomic_DNA"/>
</dbReference>